<gene>
    <name evidence="3" type="ORF">V3330_08430</name>
</gene>
<feature type="domain" description="YCII-related" evidence="2">
    <location>
        <begin position="1"/>
        <end position="94"/>
    </location>
</feature>
<dbReference type="InterPro" id="IPR051807">
    <property type="entry name" value="Sec-metab_biosynth-assoc"/>
</dbReference>
<organism evidence="3 4">
    <name type="scientific">Elongatibacter sediminis</name>
    <dbReference type="NCBI Taxonomy" id="3119006"/>
    <lineage>
        <taxon>Bacteria</taxon>
        <taxon>Pseudomonadati</taxon>
        <taxon>Pseudomonadota</taxon>
        <taxon>Gammaproteobacteria</taxon>
        <taxon>Chromatiales</taxon>
        <taxon>Wenzhouxiangellaceae</taxon>
        <taxon>Elongatibacter</taxon>
    </lineage>
</organism>
<dbReference type="Proteomes" id="UP001359886">
    <property type="component" value="Unassembled WGS sequence"/>
</dbReference>
<dbReference type="SUPFAM" id="SSF54909">
    <property type="entry name" value="Dimeric alpha+beta barrel"/>
    <property type="match status" value="1"/>
</dbReference>
<name>A0AAW9RD53_9GAMM</name>
<dbReference type="InterPro" id="IPR005545">
    <property type="entry name" value="YCII"/>
</dbReference>
<dbReference type="InterPro" id="IPR011008">
    <property type="entry name" value="Dimeric_a/b-barrel"/>
</dbReference>
<dbReference type="Gene3D" id="3.30.70.1060">
    <property type="entry name" value="Dimeric alpha+beta barrel"/>
    <property type="match status" value="1"/>
</dbReference>
<evidence type="ECO:0000259" key="2">
    <source>
        <dbReference type="Pfam" id="PF03795"/>
    </source>
</evidence>
<dbReference type="RefSeq" id="WP_354694987.1">
    <property type="nucleotide sequence ID" value="NZ_JAZHOG010000004.1"/>
</dbReference>
<dbReference type="PANTHER" id="PTHR33606">
    <property type="entry name" value="PROTEIN YCII"/>
    <property type="match status" value="1"/>
</dbReference>
<evidence type="ECO:0000256" key="1">
    <source>
        <dbReference type="ARBA" id="ARBA00007689"/>
    </source>
</evidence>
<protein>
    <submittedName>
        <fullName evidence="3">YciI family protein</fullName>
    </submittedName>
</protein>
<dbReference type="PANTHER" id="PTHR33606:SF3">
    <property type="entry name" value="PROTEIN YCII"/>
    <property type="match status" value="1"/>
</dbReference>
<comment type="caution">
    <text evidence="3">The sequence shown here is derived from an EMBL/GenBank/DDBJ whole genome shotgun (WGS) entry which is preliminary data.</text>
</comment>
<evidence type="ECO:0000313" key="3">
    <source>
        <dbReference type="EMBL" id="MEJ8567646.1"/>
    </source>
</evidence>
<dbReference type="NCBIfam" id="NF008473">
    <property type="entry name" value="PRK11370.1"/>
    <property type="match status" value="1"/>
</dbReference>
<evidence type="ECO:0000313" key="4">
    <source>
        <dbReference type="Proteomes" id="UP001359886"/>
    </source>
</evidence>
<dbReference type="Pfam" id="PF03795">
    <property type="entry name" value="YCII"/>
    <property type="match status" value="1"/>
</dbReference>
<keyword evidence="4" id="KW-1185">Reference proteome</keyword>
<sequence>MWYVIYSRDAEDGLARRPGVREAHLERVRELQDQGRLLVAGPRPAIDAPDPGPAGFHGSLIVARFDSLDDARAWADADPYVAAGVYADVEVTPFIRVLPK</sequence>
<accession>A0AAW9RD53</accession>
<dbReference type="EMBL" id="JAZHOG010000004">
    <property type="protein sequence ID" value="MEJ8567646.1"/>
    <property type="molecule type" value="Genomic_DNA"/>
</dbReference>
<reference evidence="3 4" key="1">
    <citation type="submission" date="2024-02" db="EMBL/GenBank/DDBJ databases">
        <title>A novel Wenzhouxiangellaceae bacterium, isolated from coastal sediments.</title>
        <authorList>
            <person name="Du Z.-J."/>
            <person name="Ye Y.-Q."/>
            <person name="Zhang X.-Y."/>
        </authorList>
    </citation>
    <scope>NUCLEOTIDE SEQUENCE [LARGE SCALE GENOMIC DNA]</scope>
    <source>
        <strain evidence="3 4">CH-27</strain>
    </source>
</reference>
<comment type="similarity">
    <text evidence="1">Belongs to the YciI family.</text>
</comment>
<dbReference type="AlphaFoldDB" id="A0AAW9RD53"/>
<proteinExistence type="inferred from homology"/>